<keyword evidence="2" id="KW-1185">Reference proteome</keyword>
<evidence type="ECO:0000313" key="1">
    <source>
        <dbReference type="EMBL" id="SIP88279.1"/>
    </source>
</evidence>
<sequence length="692" mass="81681">MGQVRAEVNDGLLFDHPEHRDFLIPFLNGFFVTWGRRRREYNTELFVYFLSPEDHFKESYGFENEVLLVYAPYDRMEPRTFQAVEQILATSPAKGRVETLSYFLVTDAEDIEEWMDSYISSRQESRVVIPFYKELLVHAKQSGDDWFVRNSLDKHFFGRDLFNYSLPLIDDAYFFGRQSLLMDYYDSIKQSENRAIFGLRKTGKTSFLYKLKRLCESERSAIVFYYDCKVPHIRKSKWNELLCDIANDIAKKYGITIKGEYSERSASKDFEELVRNIYEDGEKIVLMLDEIEYVSFVSPKNRHWADDYIDFWQTMWSCQSQFKCISFILAGVNPTVVEKDSVDGVQNPLFGIVPHKYLTGLSQDEVKVMLKKLGKRMGMRFDSGACNEISKWYGGHPLLTRQACSSLNSFLSEENSKPLEISKEVFLRYKPQVDRELVFYSDHAISEIRQFYPDEYFLFELLSIGQELEFKELSQESAEIKHLLGYQLIKRCRTGYEVNIPVIASRVALESKRKSDRELIYPIVESSNRESWLKRRVQEICSEIRLLEKLIKRNGKPLLFGANSFPEAEQLQNIEVSYNESQFSFFINVLNRCFVESIEHYGKDKGDSSYFWGAIKHEYQFLWSSLRRIKVYRNERDHLHLNDNVSSQLFEFLEEDLEGKRFSQVSEAYFVLQQRVLDRFLLSILREIDRFN</sequence>
<dbReference type="EMBL" id="FTMN01000001">
    <property type="protein sequence ID" value="SIP88279.1"/>
    <property type="molecule type" value="Genomic_DNA"/>
</dbReference>
<gene>
    <name evidence="1" type="ORF">SAMN05421647_101118</name>
</gene>
<evidence type="ECO:0000313" key="2">
    <source>
        <dbReference type="Proteomes" id="UP000186895"/>
    </source>
</evidence>
<accession>A0A1N6N8B3</accession>
<dbReference type="InterPro" id="IPR027417">
    <property type="entry name" value="P-loop_NTPase"/>
</dbReference>
<dbReference type="PANTHER" id="PTHR34301">
    <property type="entry name" value="DNA-BINDING PROTEIN-RELATED"/>
    <property type="match status" value="1"/>
</dbReference>
<dbReference type="PANTHER" id="PTHR34301:SF8">
    <property type="entry name" value="ATPASE DOMAIN-CONTAINING PROTEIN"/>
    <property type="match status" value="1"/>
</dbReference>
<dbReference type="Proteomes" id="UP000186895">
    <property type="component" value="Unassembled WGS sequence"/>
</dbReference>
<dbReference type="AlphaFoldDB" id="A0A1N6N8B3"/>
<dbReference type="Gene3D" id="3.40.50.300">
    <property type="entry name" value="P-loop containing nucleotide triphosphate hydrolases"/>
    <property type="match status" value="1"/>
</dbReference>
<proteinExistence type="predicted"/>
<reference evidence="1 2" key="1">
    <citation type="submission" date="2017-01" db="EMBL/GenBank/DDBJ databases">
        <authorList>
            <person name="Mah S.A."/>
            <person name="Swanson W.J."/>
            <person name="Moy G.W."/>
            <person name="Vacquier V.D."/>
        </authorList>
    </citation>
    <scope>NUCLEOTIDE SEQUENCE [LARGE SCALE GENOMIC DNA]</scope>
    <source>
        <strain evidence="1 2">DSM 7027</strain>
    </source>
</reference>
<organism evidence="1 2">
    <name type="scientific">Marinobacterium stanieri</name>
    <dbReference type="NCBI Taxonomy" id="49186"/>
    <lineage>
        <taxon>Bacteria</taxon>
        <taxon>Pseudomonadati</taxon>
        <taxon>Pseudomonadota</taxon>
        <taxon>Gammaproteobacteria</taxon>
        <taxon>Oceanospirillales</taxon>
        <taxon>Oceanospirillaceae</taxon>
        <taxon>Marinobacterium</taxon>
    </lineage>
</organism>
<dbReference type="SUPFAM" id="SSF52540">
    <property type="entry name" value="P-loop containing nucleoside triphosphate hydrolases"/>
    <property type="match status" value="1"/>
</dbReference>
<protein>
    <submittedName>
        <fullName evidence="1">Uncharacterized protein</fullName>
    </submittedName>
</protein>
<name>A0A1N6N8B3_9GAMM</name>
<dbReference type="RefSeq" id="WP_076460030.1">
    <property type="nucleotide sequence ID" value="NZ_FTMN01000001.1"/>
</dbReference>